<reference evidence="3" key="1">
    <citation type="submission" date="2020-06" db="EMBL/GenBank/DDBJ databases">
        <authorList>
            <person name="Li T."/>
            <person name="Hu X."/>
            <person name="Zhang T."/>
            <person name="Song X."/>
            <person name="Zhang H."/>
            <person name="Dai N."/>
            <person name="Sheng W."/>
            <person name="Hou X."/>
            <person name="Wei L."/>
        </authorList>
    </citation>
    <scope>NUCLEOTIDE SEQUENCE</scope>
    <source>
        <strain evidence="3">G02</strain>
        <tissue evidence="3">Leaf</tissue>
    </source>
</reference>
<evidence type="ECO:0000259" key="2">
    <source>
        <dbReference type="Pfam" id="PF17921"/>
    </source>
</evidence>
<organism evidence="3">
    <name type="scientific">Sesamum radiatum</name>
    <name type="common">Black benniseed</name>
    <dbReference type="NCBI Taxonomy" id="300843"/>
    <lineage>
        <taxon>Eukaryota</taxon>
        <taxon>Viridiplantae</taxon>
        <taxon>Streptophyta</taxon>
        <taxon>Embryophyta</taxon>
        <taxon>Tracheophyta</taxon>
        <taxon>Spermatophyta</taxon>
        <taxon>Magnoliopsida</taxon>
        <taxon>eudicotyledons</taxon>
        <taxon>Gunneridae</taxon>
        <taxon>Pentapetalae</taxon>
        <taxon>asterids</taxon>
        <taxon>lamiids</taxon>
        <taxon>Lamiales</taxon>
        <taxon>Pedaliaceae</taxon>
        <taxon>Sesamum</taxon>
    </lineage>
</organism>
<dbReference type="PANTHER" id="PTHR45835:SF105">
    <property type="entry name" value="INTEGRASE CATALYTIC DOMAIN-CONTAINING PROTEIN"/>
    <property type="match status" value="1"/>
</dbReference>
<proteinExistence type="predicted"/>
<dbReference type="EMBL" id="JACGWJ010000031">
    <property type="protein sequence ID" value="KAL0298686.1"/>
    <property type="molecule type" value="Genomic_DNA"/>
</dbReference>
<gene>
    <name evidence="3" type="ORF">Sradi_6528400</name>
</gene>
<dbReference type="PANTHER" id="PTHR45835">
    <property type="entry name" value="YALI0A06105P"/>
    <property type="match status" value="1"/>
</dbReference>
<dbReference type="Gene3D" id="1.10.340.70">
    <property type="match status" value="1"/>
</dbReference>
<protein>
    <recommendedName>
        <fullName evidence="2">Integrase zinc-binding domain-containing protein</fullName>
    </recommendedName>
</protein>
<name>A0AAW2JWJ7_SESRA</name>
<reference evidence="3" key="2">
    <citation type="journal article" date="2024" name="Plant">
        <title>Genomic evolution and insights into agronomic trait innovations of Sesamum species.</title>
        <authorList>
            <person name="Miao H."/>
            <person name="Wang L."/>
            <person name="Qu L."/>
            <person name="Liu H."/>
            <person name="Sun Y."/>
            <person name="Le M."/>
            <person name="Wang Q."/>
            <person name="Wei S."/>
            <person name="Zheng Y."/>
            <person name="Lin W."/>
            <person name="Duan Y."/>
            <person name="Cao H."/>
            <person name="Xiong S."/>
            <person name="Wang X."/>
            <person name="Wei L."/>
            <person name="Li C."/>
            <person name="Ma Q."/>
            <person name="Ju M."/>
            <person name="Zhao R."/>
            <person name="Li G."/>
            <person name="Mu C."/>
            <person name="Tian Q."/>
            <person name="Mei H."/>
            <person name="Zhang T."/>
            <person name="Gao T."/>
            <person name="Zhang H."/>
        </authorList>
    </citation>
    <scope>NUCLEOTIDE SEQUENCE</scope>
    <source>
        <strain evidence="3">G02</strain>
    </source>
</reference>
<dbReference type="InterPro" id="IPR012337">
    <property type="entry name" value="RNaseH-like_sf"/>
</dbReference>
<comment type="caution">
    <text evidence="3">The sequence shown here is derived from an EMBL/GenBank/DDBJ whole genome shotgun (WGS) entry which is preliminary data.</text>
</comment>
<feature type="signal peptide" evidence="1">
    <location>
        <begin position="1"/>
        <end position="17"/>
    </location>
</feature>
<evidence type="ECO:0000313" key="3">
    <source>
        <dbReference type="EMBL" id="KAL0298686.1"/>
    </source>
</evidence>
<dbReference type="InterPro" id="IPR041588">
    <property type="entry name" value="Integrase_H2C2"/>
</dbReference>
<dbReference type="Gene3D" id="3.30.420.10">
    <property type="entry name" value="Ribonuclease H-like superfamily/Ribonuclease H"/>
    <property type="match status" value="1"/>
</dbReference>
<dbReference type="Pfam" id="PF17921">
    <property type="entry name" value="Integrase_H2C2"/>
    <property type="match status" value="1"/>
</dbReference>
<dbReference type="AlphaFoldDB" id="A0AAW2JWJ7"/>
<accession>A0AAW2JWJ7</accession>
<sequence>MCLCASGVAACILSVSGVPCHIIGGYSGVKAILARLSTTFYWPCIATGVNHFISKCAICQYNKYDPQRPDGLLHPLSVPNRVWDDISMDFTTHLPPSAGETLIWVVVDRLSKFTHFIALPTGFSATSLAPIFLVEIY</sequence>
<keyword evidence="1" id="KW-0732">Signal</keyword>
<evidence type="ECO:0000256" key="1">
    <source>
        <dbReference type="SAM" id="SignalP"/>
    </source>
</evidence>
<dbReference type="SUPFAM" id="SSF53098">
    <property type="entry name" value="Ribonuclease H-like"/>
    <property type="match status" value="1"/>
</dbReference>
<feature type="chain" id="PRO_5043363102" description="Integrase zinc-binding domain-containing protein" evidence="1">
    <location>
        <begin position="18"/>
        <end position="137"/>
    </location>
</feature>
<dbReference type="GO" id="GO:0003676">
    <property type="term" value="F:nucleic acid binding"/>
    <property type="evidence" value="ECO:0007669"/>
    <property type="project" value="InterPro"/>
</dbReference>
<dbReference type="InterPro" id="IPR036397">
    <property type="entry name" value="RNaseH_sf"/>
</dbReference>
<feature type="domain" description="Integrase zinc-binding" evidence="2">
    <location>
        <begin position="20"/>
        <end position="64"/>
    </location>
</feature>